<keyword evidence="4" id="KW-1185">Reference proteome</keyword>
<reference evidence="3 4" key="1">
    <citation type="submission" date="2024-04" db="EMBL/GenBank/DDBJ databases">
        <title>Albibacterium profundi sp. nov., isolated from sediment of the Challenger Deep of Mariana Trench.</title>
        <authorList>
            <person name="Wang Y."/>
        </authorList>
    </citation>
    <scope>NUCLEOTIDE SEQUENCE [LARGE SCALE GENOMIC DNA]</scope>
    <source>
        <strain evidence="3 4">RHL897</strain>
    </source>
</reference>
<comment type="caution">
    <text evidence="3">The sequence shown here is derived from an EMBL/GenBank/DDBJ whole genome shotgun (WGS) entry which is preliminary data.</text>
</comment>
<accession>A0ABV5CA39</accession>
<evidence type="ECO:0000313" key="4">
    <source>
        <dbReference type="Proteomes" id="UP001580928"/>
    </source>
</evidence>
<sequence length="178" mass="20514">MESKFENPQIDLADVPKHEDVMFEAIATRYWSIIVIRLLIRFLIFGAAIFTLAYTIESLNKFLWLFGIAYLLIVGCSLYWHRIAFPKRGFAIRKHDILYRRGVLSTIKTIVPFQRVQHVAVNESFLSRKYGLAQLQIFTAGGSSSDIKISGLEKEQAEQMKSQIMLHITDLEHDDYGT</sequence>
<feature type="transmembrane region" description="Helical" evidence="1">
    <location>
        <begin position="38"/>
        <end position="56"/>
    </location>
</feature>
<evidence type="ECO:0000259" key="2">
    <source>
        <dbReference type="Pfam" id="PF03703"/>
    </source>
</evidence>
<evidence type="ECO:0000256" key="1">
    <source>
        <dbReference type="SAM" id="Phobius"/>
    </source>
</evidence>
<keyword evidence="1" id="KW-1133">Transmembrane helix</keyword>
<organism evidence="3 4">
    <name type="scientific">Albibacterium profundi</name>
    <dbReference type="NCBI Taxonomy" id="3134906"/>
    <lineage>
        <taxon>Bacteria</taxon>
        <taxon>Pseudomonadati</taxon>
        <taxon>Bacteroidota</taxon>
        <taxon>Sphingobacteriia</taxon>
        <taxon>Sphingobacteriales</taxon>
        <taxon>Sphingobacteriaceae</taxon>
        <taxon>Albibacterium</taxon>
    </lineage>
</organism>
<keyword evidence="1" id="KW-0812">Transmembrane</keyword>
<evidence type="ECO:0000313" key="3">
    <source>
        <dbReference type="EMBL" id="MFB5944412.1"/>
    </source>
</evidence>
<name>A0ABV5CA39_9SPHI</name>
<dbReference type="InterPro" id="IPR005182">
    <property type="entry name" value="YdbS-like_PH"/>
</dbReference>
<dbReference type="RefSeq" id="WP_375555993.1">
    <property type="nucleotide sequence ID" value="NZ_JBBVGT010000001.1"/>
</dbReference>
<proteinExistence type="predicted"/>
<dbReference type="Pfam" id="PF03703">
    <property type="entry name" value="bPH_2"/>
    <property type="match status" value="1"/>
</dbReference>
<dbReference type="Proteomes" id="UP001580928">
    <property type="component" value="Unassembled WGS sequence"/>
</dbReference>
<keyword evidence="1" id="KW-0472">Membrane</keyword>
<protein>
    <submittedName>
        <fullName evidence="3">PH domain-containing protein</fullName>
    </submittedName>
</protein>
<feature type="transmembrane region" description="Helical" evidence="1">
    <location>
        <begin position="62"/>
        <end position="80"/>
    </location>
</feature>
<gene>
    <name evidence="3" type="ORF">WKR92_01060</name>
</gene>
<dbReference type="PANTHER" id="PTHR34473:SF2">
    <property type="entry name" value="UPF0699 TRANSMEMBRANE PROTEIN YDBT"/>
    <property type="match status" value="1"/>
</dbReference>
<dbReference type="EMBL" id="JBBVGT010000001">
    <property type="protein sequence ID" value="MFB5944412.1"/>
    <property type="molecule type" value="Genomic_DNA"/>
</dbReference>
<dbReference type="PANTHER" id="PTHR34473">
    <property type="entry name" value="UPF0699 TRANSMEMBRANE PROTEIN YDBS"/>
    <property type="match status" value="1"/>
</dbReference>
<feature type="domain" description="YdbS-like PH" evidence="2">
    <location>
        <begin position="89"/>
        <end position="164"/>
    </location>
</feature>